<reference evidence="2 3" key="1">
    <citation type="journal article" date="2010" name="Int. J. Syst. Evol. Microbiol.">
        <title>Thiohalobacter thiocyanaticus gen. nov., sp. nov., a moderately halophilic, sulfur-oxidizing gammaproteobacterium from hypersaline lakes, that utilizes thiocyanate.</title>
        <authorList>
            <person name="Sorokin D.Y."/>
            <person name="Kovaleva O.L."/>
            <person name="Tourova T.P."/>
            <person name="Muyzer G."/>
        </authorList>
    </citation>
    <scope>NUCLEOTIDE SEQUENCE [LARGE SCALE GENOMIC DNA]</scope>
    <source>
        <strain evidence="2 3">Hrh1</strain>
    </source>
</reference>
<protein>
    <submittedName>
        <fullName evidence="2">PAS domain-containing protein</fullName>
    </submittedName>
</protein>
<gene>
    <name evidence="2" type="ORF">D6C00_06105</name>
</gene>
<proteinExistence type="predicted"/>
<evidence type="ECO:0000313" key="2">
    <source>
        <dbReference type="EMBL" id="RRQ21553.1"/>
    </source>
</evidence>
<sequence length="79" mass="8666">MTSGGVIEYVNPAFEQITGYSREEAVGETPQLLKSGKQGSAFYRAMWSQILQGSVFSDVLVNKRRTVRCSMEQSPCAAS</sequence>
<keyword evidence="3" id="KW-1185">Reference proteome</keyword>
<dbReference type="Proteomes" id="UP000287798">
    <property type="component" value="Unassembled WGS sequence"/>
</dbReference>
<dbReference type="PROSITE" id="PS50112">
    <property type="entry name" value="PAS"/>
    <property type="match status" value="1"/>
</dbReference>
<evidence type="ECO:0000313" key="3">
    <source>
        <dbReference type="Proteomes" id="UP000287798"/>
    </source>
</evidence>
<accession>A0A426QIH8</accession>
<dbReference type="GO" id="GO:0006355">
    <property type="term" value="P:regulation of DNA-templated transcription"/>
    <property type="evidence" value="ECO:0007669"/>
    <property type="project" value="InterPro"/>
</dbReference>
<dbReference type="OrthoDB" id="7991996at2"/>
<evidence type="ECO:0000259" key="1">
    <source>
        <dbReference type="PROSITE" id="PS50112"/>
    </source>
</evidence>
<dbReference type="CDD" id="cd00130">
    <property type="entry name" value="PAS"/>
    <property type="match status" value="1"/>
</dbReference>
<dbReference type="InterPro" id="IPR000014">
    <property type="entry name" value="PAS"/>
</dbReference>
<dbReference type="AlphaFoldDB" id="A0A426QIH8"/>
<comment type="caution">
    <text evidence="2">The sequence shown here is derived from an EMBL/GenBank/DDBJ whole genome shotgun (WGS) entry which is preliminary data.</text>
</comment>
<dbReference type="EMBL" id="QZMU01000001">
    <property type="protein sequence ID" value="RRQ21553.1"/>
    <property type="molecule type" value="Genomic_DNA"/>
</dbReference>
<dbReference type="Gene3D" id="3.30.450.20">
    <property type="entry name" value="PAS domain"/>
    <property type="match status" value="1"/>
</dbReference>
<name>A0A426QIH8_9GAMM</name>
<organism evidence="2 3">
    <name type="scientific">Thiohalobacter thiocyanaticus</name>
    <dbReference type="NCBI Taxonomy" id="585455"/>
    <lineage>
        <taxon>Bacteria</taxon>
        <taxon>Pseudomonadati</taxon>
        <taxon>Pseudomonadota</taxon>
        <taxon>Gammaproteobacteria</taxon>
        <taxon>Thiohalobacterales</taxon>
        <taxon>Thiohalobacteraceae</taxon>
        <taxon>Thiohalobacter</taxon>
    </lineage>
</organism>
<dbReference type="Pfam" id="PF00989">
    <property type="entry name" value="PAS"/>
    <property type="match status" value="1"/>
</dbReference>
<dbReference type="NCBIfam" id="TIGR00229">
    <property type="entry name" value="sensory_box"/>
    <property type="match status" value="1"/>
</dbReference>
<dbReference type="InterPro" id="IPR035965">
    <property type="entry name" value="PAS-like_dom_sf"/>
</dbReference>
<dbReference type="InterPro" id="IPR013767">
    <property type="entry name" value="PAS_fold"/>
</dbReference>
<dbReference type="SUPFAM" id="SSF55785">
    <property type="entry name" value="PYP-like sensor domain (PAS domain)"/>
    <property type="match status" value="1"/>
</dbReference>
<feature type="domain" description="PAS" evidence="1">
    <location>
        <begin position="1"/>
        <end position="29"/>
    </location>
</feature>